<dbReference type="InterPro" id="IPR003838">
    <property type="entry name" value="ABC3_permease_C"/>
</dbReference>
<protein>
    <submittedName>
        <fullName evidence="9">ABC transporter permease</fullName>
    </submittedName>
</protein>
<keyword evidence="5 6" id="KW-0472">Membrane</keyword>
<dbReference type="InterPro" id="IPR050250">
    <property type="entry name" value="Macrolide_Exporter_MacB"/>
</dbReference>
<evidence type="ECO:0000256" key="3">
    <source>
        <dbReference type="ARBA" id="ARBA00022692"/>
    </source>
</evidence>
<name>A0ABT8LB31_9BACT</name>
<dbReference type="Pfam" id="PF02687">
    <property type="entry name" value="FtsX"/>
    <property type="match status" value="2"/>
</dbReference>
<feature type="transmembrane region" description="Helical" evidence="6">
    <location>
        <begin position="734"/>
        <end position="753"/>
    </location>
</feature>
<feature type="transmembrane region" description="Helical" evidence="6">
    <location>
        <begin position="335"/>
        <end position="364"/>
    </location>
</feature>
<evidence type="ECO:0000256" key="6">
    <source>
        <dbReference type="SAM" id="Phobius"/>
    </source>
</evidence>
<sequence length="805" mass="92165">MIKHHLIIAYRALTKNLSFSLINIFGLSLSLAVFLIISQFVSFELSYDDFHSQGDQIYRVESQFFKNNELTDDWATSSTGYGMAMKDAYPEILDMTRIWLWNSEKVVQYEDIKYREKNVVAADASFFQMFSFPLLQGDPVHALQEPNTVVISESYRKKYFANTDPIGKTLKLSDVSRTYICEITGVFQDFPVNSHLHYDIIYSWATVASHWKAMDQFWYKHAAYTYIALPSPANADYIEKDFPALAEKYKTLEALKDLTWGVELTPIKDIHLNAWKGKEVEVKGSYRAVWFMRAMALLIMIIAWINYTNLSTIKSIERIKEVGLRKIAGVEKSRLILQFLFESLLLSLLAAVISVFIVLVAELWLGDYLPGLIIPLNFSLESVLILLLMLGAGILISGLYPALVLSSIKPVEGLKGDVKNSLRGNMLRRTLITFQLTGSMILISVTFLIYKQVQFMKTHETGIATDQTIIINAPVSTKNYADDLLNFKHSVLRNSQVKTLTYSSSVPGQEVGMFLSNKRVGEDKNRLYEMLRTDYDYLDTYGLKILKGRNFSRDFPADETAILINQESMESLGFESVDEAMQRHVYLETSNKKFSIIGVLENFHQTSLENPFTPIMVFISPDFSWIPYKYVSIKLHGNDISGVIAQIEDVWEQYFPQSPMDYYFLDEFFGRQYAKEESYGKVFIFSSLFAIFISCLGLFGLTYYLIVLKRREIGIRRVLGASTGSLLGHFSRNYVYLILISFVVATPISYLILENWLQNYNFRTDLNLLVFLTPMFILIPIILLTTGSVTLKEVVTNPISSLRHE</sequence>
<dbReference type="RefSeq" id="WP_346760313.1">
    <property type="nucleotide sequence ID" value="NZ_JAUJEB010000005.1"/>
</dbReference>
<evidence type="ECO:0000256" key="5">
    <source>
        <dbReference type="ARBA" id="ARBA00023136"/>
    </source>
</evidence>
<evidence type="ECO:0000313" key="9">
    <source>
        <dbReference type="EMBL" id="MDN5214975.1"/>
    </source>
</evidence>
<feature type="domain" description="ABC3 transporter permease C-terminal" evidence="7">
    <location>
        <begin position="294"/>
        <end position="410"/>
    </location>
</feature>
<feature type="transmembrane region" description="Helical" evidence="6">
    <location>
        <begin position="768"/>
        <end position="791"/>
    </location>
</feature>
<feature type="transmembrane region" description="Helical" evidence="6">
    <location>
        <begin position="21"/>
        <end position="41"/>
    </location>
</feature>
<feature type="domain" description="ABC3 transporter permease C-terminal" evidence="7">
    <location>
        <begin position="685"/>
        <end position="785"/>
    </location>
</feature>
<feature type="transmembrane region" description="Helical" evidence="6">
    <location>
        <begin position="384"/>
        <end position="405"/>
    </location>
</feature>
<feature type="transmembrane region" description="Helical" evidence="6">
    <location>
        <begin position="682"/>
        <end position="707"/>
    </location>
</feature>
<keyword evidence="2" id="KW-1003">Cell membrane</keyword>
<proteinExistence type="predicted"/>
<dbReference type="PANTHER" id="PTHR30572">
    <property type="entry name" value="MEMBRANE COMPONENT OF TRANSPORTER-RELATED"/>
    <property type="match status" value="1"/>
</dbReference>
<feature type="transmembrane region" description="Helical" evidence="6">
    <location>
        <begin position="426"/>
        <end position="450"/>
    </location>
</feature>
<feature type="transmembrane region" description="Helical" evidence="6">
    <location>
        <begin position="290"/>
        <end position="310"/>
    </location>
</feature>
<keyword evidence="10" id="KW-1185">Reference proteome</keyword>
<dbReference type="Proteomes" id="UP001172083">
    <property type="component" value="Unassembled WGS sequence"/>
</dbReference>
<dbReference type="InterPro" id="IPR025857">
    <property type="entry name" value="MacB_PCD"/>
</dbReference>
<comment type="caution">
    <text evidence="9">The sequence shown here is derived from an EMBL/GenBank/DDBJ whole genome shotgun (WGS) entry which is preliminary data.</text>
</comment>
<gene>
    <name evidence="9" type="ORF">QQ020_23040</name>
</gene>
<comment type="subcellular location">
    <subcellularLocation>
        <location evidence="1">Cell membrane</location>
        <topology evidence="1">Multi-pass membrane protein</topology>
    </subcellularLocation>
</comment>
<keyword evidence="4 6" id="KW-1133">Transmembrane helix</keyword>
<evidence type="ECO:0000256" key="1">
    <source>
        <dbReference type="ARBA" id="ARBA00004651"/>
    </source>
</evidence>
<keyword evidence="3 6" id="KW-0812">Transmembrane</keyword>
<feature type="domain" description="MacB-like periplasmic core" evidence="8">
    <location>
        <begin position="20"/>
        <end position="242"/>
    </location>
</feature>
<evidence type="ECO:0000259" key="8">
    <source>
        <dbReference type="Pfam" id="PF12704"/>
    </source>
</evidence>
<evidence type="ECO:0000259" key="7">
    <source>
        <dbReference type="Pfam" id="PF02687"/>
    </source>
</evidence>
<reference evidence="9" key="1">
    <citation type="submission" date="2023-06" db="EMBL/GenBank/DDBJ databases">
        <title>Genomic of Agaribacillus aureum.</title>
        <authorList>
            <person name="Wang G."/>
        </authorList>
    </citation>
    <scope>NUCLEOTIDE SEQUENCE</scope>
    <source>
        <strain evidence="9">BMA12</strain>
    </source>
</reference>
<evidence type="ECO:0000256" key="4">
    <source>
        <dbReference type="ARBA" id="ARBA00022989"/>
    </source>
</evidence>
<dbReference type="PANTHER" id="PTHR30572:SF18">
    <property type="entry name" value="ABC-TYPE MACROLIDE FAMILY EXPORT SYSTEM PERMEASE COMPONENT 2"/>
    <property type="match status" value="1"/>
</dbReference>
<evidence type="ECO:0000256" key="2">
    <source>
        <dbReference type="ARBA" id="ARBA00022475"/>
    </source>
</evidence>
<dbReference type="EMBL" id="JAUJEB010000005">
    <property type="protein sequence ID" value="MDN5214975.1"/>
    <property type="molecule type" value="Genomic_DNA"/>
</dbReference>
<accession>A0ABT8LB31</accession>
<dbReference type="Pfam" id="PF12704">
    <property type="entry name" value="MacB_PCD"/>
    <property type="match status" value="1"/>
</dbReference>
<organism evidence="9 10">
    <name type="scientific">Agaribacillus aureus</name>
    <dbReference type="NCBI Taxonomy" id="3051825"/>
    <lineage>
        <taxon>Bacteria</taxon>
        <taxon>Pseudomonadati</taxon>
        <taxon>Bacteroidota</taxon>
        <taxon>Cytophagia</taxon>
        <taxon>Cytophagales</taxon>
        <taxon>Splendidivirgaceae</taxon>
        <taxon>Agaribacillus</taxon>
    </lineage>
</organism>
<evidence type="ECO:0000313" key="10">
    <source>
        <dbReference type="Proteomes" id="UP001172083"/>
    </source>
</evidence>